<name>A0ACC2PSN9_9HYME</name>
<organism evidence="1 2">
    <name type="scientific">Eretmocerus hayati</name>
    <dbReference type="NCBI Taxonomy" id="131215"/>
    <lineage>
        <taxon>Eukaryota</taxon>
        <taxon>Metazoa</taxon>
        <taxon>Ecdysozoa</taxon>
        <taxon>Arthropoda</taxon>
        <taxon>Hexapoda</taxon>
        <taxon>Insecta</taxon>
        <taxon>Pterygota</taxon>
        <taxon>Neoptera</taxon>
        <taxon>Endopterygota</taxon>
        <taxon>Hymenoptera</taxon>
        <taxon>Apocrita</taxon>
        <taxon>Proctotrupomorpha</taxon>
        <taxon>Chalcidoidea</taxon>
        <taxon>Aphelinidae</taxon>
        <taxon>Aphelininae</taxon>
        <taxon>Eretmocerus</taxon>
    </lineage>
</organism>
<accession>A0ACC2PSN9</accession>
<gene>
    <name evidence="1" type="ORF">QAD02_021801</name>
</gene>
<protein>
    <submittedName>
        <fullName evidence="1">Uncharacterized protein</fullName>
    </submittedName>
</protein>
<dbReference type="Proteomes" id="UP001239111">
    <property type="component" value="Chromosome 1"/>
</dbReference>
<comment type="caution">
    <text evidence="1">The sequence shown here is derived from an EMBL/GenBank/DDBJ whole genome shotgun (WGS) entry which is preliminary data.</text>
</comment>
<dbReference type="EMBL" id="CM056741">
    <property type="protein sequence ID" value="KAJ8686008.1"/>
    <property type="molecule type" value="Genomic_DNA"/>
</dbReference>
<evidence type="ECO:0000313" key="1">
    <source>
        <dbReference type="EMBL" id="KAJ8686008.1"/>
    </source>
</evidence>
<sequence>MDGVIDAMNPYNLKTQNKQERRLSRNNPGIRVRLEDFLKSVTHWRVGGGKKTPPWRLRHLLCTDDLKGREVENITCNGAPSLIQPSTSRGIAGFTPTESLFSSFPGHQEEEFQYLLQLVDAARIMESVEPIESSSSPDFHTTHLYEQNSVTYLAGYTARRTLLRQKTKYGECVNLWEEELSESNKENELYTRLSKYPHDNIGVDQVESEEREVDNIPQPQAQAQVTPHRMPDHRRKTILILVRHSNPSRTRLLATLTEQEERFTSQKFSEWFNKSHPCYLHRKGALESLLLDSKRSREKNLIEE</sequence>
<proteinExistence type="predicted"/>
<evidence type="ECO:0000313" key="2">
    <source>
        <dbReference type="Proteomes" id="UP001239111"/>
    </source>
</evidence>
<keyword evidence="2" id="KW-1185">Reference proteome</keyword>
<reference evidence="1" key="1">
    <citation type="submission" date="2023-04" db="EMBL/GenBank/DDBJ databases">
        <title>A chromosome-level genome assembly of the parasitoid wasp Eretmocerus hayati.</title>
        <authorList>
            <person name="Zhong Y."/>
            <person name="Liu S."/>
            <person name="Liu Y."/>
        </authorList>
    </citation>
    <scope>NUCLEOTIDE SEQUENCE</scope>
    <source>
        <strain evidence="1">ZJU_SS_LIU_2023</strain>
    </source>
</reference>